<reference evidence="1" key="1">
    <citation type="submission" date="2021-01" db="UniProtKB">
        <authorList>
            <consortium name="EnsemblMetazoa"/>
        </authorList>
    </citation>
    <scope>IDENTIFICATION</scope>
</reference>
<keyword evidence="2" id="KW-1185">Reference proteome</keyword>
<dbReference type="AlphaFoldDB" id="A0A7M5V410"/>
<sequence>NYLDRRRFEDGFLLYLVQKVIEEFGIELTETITDRNILLDHINERFYEGFLHKWSRHSCDLPGCKDVLVLDGNMKTCRTVCSVTKVTRVLFKTIDGHALT</sequence>
<organism evidence="1 2">
    <name type="scientific">Clytia hemisphaerica</name>
    <dbReference type="NCBI Taxonomy" id="252671"/>
    <lineage>
        <taxon>Eukaryota</taxon>
        <taxon>Metazoa</taxon>
        <taxon>Cnidaria</taxon>
        <taxon>Hydrozoa</taxon>
        <taxon>Hydroidolina</taxon>
        <taxon>Leptothecata</taxon>
        <taxon>Obeliida</taxon>
        <taxon>Clytiidae</taxon>
        <taxon>Clytia</taxon>
    </lineage>
</organism>
<dbReference type="Proteomes" id="UP000594262">
    <property type="component" value="Unplaced"/>
</dbReference>
<name>A0A7M5V410_9CNID</name>
<accession>A0A7M5V410</accession>
<evidence type="ECO:0000313" key="1">
    <source>
        <dbReference type="EnsemblMetazoa" id="CLYHEMP009257.1"/>
    </source>
</evidence>
<dbReference type="EnsemblMetazoa" id="CLYHEMT009257.1">
    <property type="protein sequence ID" value="CLYHEMP009257.1"/>
    <property type="gene ID" value="CLYHEMG009257"/>
</dbReference>
<evidence type="ECO:0000313" key="2">
    <source>
        <dbReference type="Proteomes" id="UP000594262"/>
    </source>
</evidence>
<proteinExistence type="predicted"/>
<protein>
    <submittedName>
        <fullName evidence="1">Uncharacterized protein</fullName>
    </submittedName>
</protein>
<dbReference type="OrthoDB" id="5955232at2759"/>